<dbReference type="RefSeq" id="WP_153439291.1">
    <property type="nucleotide sequence ID" value="NZ_JBQQFY010000265.1"/>
</dbReference>
<dbReference type="Proteomes" id="UP000447574">
    <property type="component" value="Unassembled WGS sequence"/>
</dbReference>
<sequence>MSENLVQFPEAFAQRISKIIGFDPPVPGTSANGWFGGYGCRWCASSKAWFTVVPFNQQLVAEKVAQIFRDAGLIDVKITNEGGVSQEDDGKGLQVSAYA</sequence>
<gene>
    <name evidence="1" type="ORF">GHO37_28325</name>
</gene>
<accession>A0A7X1X0D9</accession>
<proteinExistence type="predicted"/>
<comment type="caution">
    <text evidence="1">The sequence shown here is derived from an EMBL/GenBank/DDBJ whole genome shotgun (WGS) entry which is preliminary data.</text>
</comment>
<dbReference type="AlphaFoldDB" id="A0A7X1X0D9"/>
<protein>
    <submittedName>
        <fullName evidence="1">Uncharacterized protein</fullName>
    </submittedName>
</protein>
<name>A0A7X1X0D9_9PSED</name>
<evidence type="ECO:0000313" key="1">
    <source>
        <dbReference type="EMBL" id="MQT78136.1"/>
    </source>
</evidence>
<organism evidence="1 2">
    <name type="scientific">Pseudomonas helleri</name>
    <dbReference type="NCBI Taxonomy" id="1608996"/>
    <lineage>
        <taxon>Bacteria</taxon>
        <taxon>Pseudomonadati</taxon>
        <taxon>Pseudomonadota</taxon>
        <taxon>Gammaproteobacteria</taxon>
        <taxon>Pseudomonadales</taxon>
        <taxon>Pseudomonadaceae</taxon>
        <taxon>Pseudomonas</taxon>
    </lineage>
</organism>
<dbReference type="EMBL" id="WIWF01000256">
    <property type="protein sequence ID" value="MQT78136.1"/>
    <property type="molecule type" value="Genomic_DNA"/>
</dbReference>
<reference evidence="1 2" key="1">
    <citation type="submission" date="2019-10" db="EMBL/GenBank/DDBJ databases">
        <title>Evaluation of single-gene subtyping targets for Pseudomonas.</title>
        <authorList>
            <person name="Reichler S.J."/>
            <person name="Orsi R.H."/>
            <person name="Wiedmann M."/>
            <person name="Martin N.H."/>
            <person name="Murphy S.I."/>
        </authorList>
    </citation>
    <scope>NUCLEOTIDE SEQUENCE [LARGE SCALE GENOMIC DNA]</scope>
    <source>
        <strain evidence="1 2">FSL R10-2932</strain>
    </source>
</reference>
<evidence type="ECO:0000313" key="2">
    <source>
        <dbReference type="Proteomes" id="UP000447574"/>
    </source>
</evidence>